<feature type="transmembrane region" description="Helical" evidence="1">
    <location>
        <begin position="102"/>
        <end position="118"/>
    </location>
</feature>
<feature type="transmembrane region" description="Helical" evidence="1">
    <location>
        <begin position="60"/>
        <end position="81"/>
    </location>
</feature>
<evidence type="ECO:0000313" key="2">
    <source>
        <dbReference type="EMBL" id="MFD2614624.1"/>
    </source>
</evidence>
<keyword evidence="3" id="KW-1185">Reference proteome</keyword>
<organism evidence="2 3">
    <name type="scientific">Paenibacillus gansuensis</name>
    <dbReference type="NCBI Taxonomy" id="306542"/>
    <lineage>
        <taxon>Bacteria</taxon>
        <taxon>Bacillati</taxon>
        <taxon>Bacillota</taxon>
        <taxon>Bacilli</taxon>
        <taxon>Bacillales</taxon>
        <taxon>Paenibacillaceae</taxon>
        <taxon>Paenibacillus</taxon>
    </lineage>
</organism>
<keyword evidence="1" id="KW-0472">Membrane</keyword>
<keyword evidence="2" id="KW-0378">Hydrolase</keyword>
<protein>
    <submittedName>
        <fullName evidence="2">Metal-dependent hydrolase</fullName>
    </submittedName>
</protein>
<evidence type="ECO:0000313" key="3">
    <source>
        <dbReference type="Proteomes" id="UP001597541"/>
    </source>
</evidence>
<accession>A0ABW5PI83</accession>
<dbReference type="Pfam" id="PF04307">
    <property type="entry name" value="YdjM"/>
    <property type="match status" value="1"/>
</dbReference>
<keyword evidence="1" id="KW-0812">Transmembrane</keyword>
<gene>
    <name evidence="2" type="ORF">ACFSUF_19620</name>
</gene>
<reference evidence="3" key="1">
    <citation type="journal article" date="2019" name="Int. J. Syst. Evol. Microbiol.">
        <title>The Global Catalogue of Microorganisms (GCM) 10K type strain sequencing project: providing services to taxonomists for standard genome sequencing and annotation.</title>
        <authorList>
            <consortium name="The Broad Institute Genomics Platform"/>
            <consortium name="The Broad Institute Genome Sequencing Center for Infectious Disease"/>
            <person name="Wu L."/>
            <person name="Ma J."/>
        </authorList>
    </citation>
    <scope>NUCLEOTIDE SEQUENCE [LARGE SCALE GENOMIC DNA]</scope>
    <source>
        <strain evidence="3">KCTC 3950</strain>
    </source>
</reference>
<keyword evidence="1" id="KW-1133">Transmembrane helix</keyword>
<feature type="transmembrane region" description="Helical" evidence="1">
    <location>
        <begin position="219"/>
        <end position="237"/>
    </location>
</feature>
<proteinExistence type="predicted"/>
<evidence type="ECO:0000256" key="1">
    <source>
        <dbReference type="SAM" id="Phobius"/>
    </source>
</evidence>
<dbReference type="EMBL" id="JBHUME010000013">
    <property type="protein sequence ID" value="MFD2614624.1"/>
    <property type="molecule type" value="Genomic_DNA"/>
</dbReference>
<dbReference type="Proteomes" id="UP001597541">
    <property type="component" value="Unassembled WGS sequence"/>
</dbReference>
<name>A0ABW5PI83_9BACL</name>
<dbReference type="InterPro" id="IPR007404">
    <property type="entry name" value="YdjM-like"/>
</dbReference>
<dbReference type="RefSeq" id="WP_377605675.1">
    <property type="nucleotide sequence ID" value="NZ_JBHUME010000013.1"/>
</dbReference>
<feature type="transmembrane region" description="Helical" evidence="1">
    <location>
        <begin position="155"/>
        <end position="178"/>
    </location>
</feature>
<dbReference type="GO" id="GO:0016787">
    <property type="term" value="F:hydrolase activity"/>
    <property type="evidence" value="ECO:0007669"/>
    <property type="project" value="UniProtKB-KW"/>
</dbReference>
<sequence length="238" mass="25990">MMGKSHLIISTGVTLSVLGMTDQKITVPVAAITVFSALLPDIDEPNSLLVSRAIPTRFLRFLQIALIGLGAFLYFFGQAFAPWNTVLGTLVALVSLMPTRSLRNIVMVLIGAGLIFFGQPWIPWNIVIGSLLIICALLPHRGLTHTLYGLVGWTALLYFASLGYGHTLWIAGGLSYLLHLLADSVTNRGIRPIPPLAWRLRINLMSTGTWTGSVVEGGFVLLTFVLVYIVFLSHISIY</sequence>
<comment type="caution">
    <text evidence="2">The sequence shown here is derived from an EMBL/GenBank/DDBJ whole genome shotgun (WGS) entry which is preliminary data.</text>
</comment>